<feature type="domain" description="SLH" evidence="3">
    <location>
        <begin position="144"/>
        <end position="205"/>
    </location>
</feature>
<dbReference type="PROSITE" id="PS51272">
    <property type="entry name" value="SLH"/>
    <property type="match status" value="3"/>
</dbReference>
<reference evidence="4 5" key="1">
    <citation type="submission" date="2016-10" db="EMBL/GenBank/DDBJ databases">
        <title>Actinomyces aegypiusis sp. nov., isolated from the Aegypius monachus in Qinghai Tibet Plateau China.</title>
        <authorList>
            <person name="Wang Y."/>
        </authorList>
    </citation>
    <scope>NUCLEOTIDE SEQUENCE [LARGE SCALE GENOMIC DNA]</scope>
    <source>
        <strain evidence="4 5">VUL4_3</strain>
    </source>
</reference>
<evidence type="ECO:0000256" key="1">
    <source>
        <dbReference type="SAM" id="MobiDB-lite"/>
    </source>
</evidence>
<dbReference type="Gene3D" id="3.90.70.10">
    <property type="entry name" value="Cysteine proteinases"/>
    <property type="match status" value="1"/>
</dbReference>
<dbReference type="Pfam" id="PF13529">
    <property type="entry name" value="Peptidase_C39_2"/>
    <property type="match status" value="1"/>
</dbReference>
<evidence type="ECO:0000259" key="3">
    <source>
        <dbReference type="PROSITE" id="PS51272"/>
    </source>
</evidence>
<dbReference type="RefSeq" id="WP_071164388.1">
    <property type="nucleotide sequence ID" value="NZ_CP017812.1"/>
</dbReference>
<dbReference type="InterPro" id="IPR039564">
    <property type="entry name" value="Peptidase_C39-like"/>
</dbReference>
<dbReference type="KEGG" id="avu:BK816_06135"/>
<evidence type="ECO:0000256" key="2">
    <source>
        <dbReference type="SAM" id="SignalP"/>
    </source>
</evidence>
<dbReference type="InterPro" id="IPR001119">
    <property type="entry name" value="SLH_dom"/>
</dbReference>
<proteinExistence type="predicted"/>
<dbReference type="PANTHER" id="PTHR43308">
    <property type="entry name" value="OUTER MEMBRANE PROTEIN ALPHA-RELATED"/>
    <property type="match status" value="1"/>
</dbReference>
<dbReference type="EMBL" id="CP017812">
    <property type="protein sequence ID" value="AOZ72923.1"/>
    <property type="molecule type" value="Genomic_DNA"/>
</dbReference>
<organism evidence="4 5">
    <name type="scientific">Boudabousia tangfeifanii</name>
    <dbReference type="NCBI Taxonomy" id="1912795"/>
    <lineage>
        <taxon>Bacteria</taxon>
        <taxon>Bacillati</taxon>
        <taxon>Actinomycetota</taxon>
        <taxon>Actinomycetes</taxon>
        <taxon>Actinomycetales</taxon>
        <taxon>Actinomycetaceae</taxon>
        <taxon>Boudabousia</taxon>
    </lineage>
</organism>
<feature type="domain" description="SLH" evidence="3">
    <location>
        <begin position="279"/>
        <end position="342"/>
    </location>
</feature>
<dbReference type="STRING" id="1912795.BK816_06135"/>
<feature type="chain" id="PRO_5009443737" description="SLH domain-containing protein" evidence="2">
    <location>
        <begin position="27"/>
        <end position="691"/>
    </location>
</feature>
<sequence length="691" mass="77237">MRRHLLWATALTVGLGFSSVSLPAMAIDNSRNHQINTPEGSVSVGKYLPGSNYQQESAIGSPTIEEPSTPVPLTPTLEADNATPEEKVVTPEAQLVQTVEEPVKVAPTLEKPATTEQTETKLPVEITDKQPASPVIKAEAARSRVIPFWDLAANNYFIPEISWAKSQKITTGWGDGTFRPDSLLNRKDVAAFLYRLAGSPRTSVPKNQQFVDVPVNSQFSKEISWLASKHITTGWADGTFRPHTPITREALAAFLYRFCSLESAKNCSAEVIGRLSAENHSSFKDVPRSNPFHREIAWMASSAISTGWPDGTFRPHNLLDRQTMLAFTFRVMHNQSHQNLVKYPRIVGTKNPYVNNAQLKQLGSIQPKASYRGNDATWWYQHGQVIRRGGQTYAIYGPIYHYWTNGGQKLLGWPRGNAYGVKKNGVAQWFEHGGAYQNGAKAYGLTGRILAKWAAQGYENGPLGLPVGQRERHGNTWRQHFQGGYLYETDQVLTMNVPWVGQYYNYYCGAAAGEMVLRHLGAYRSALTGEKLSQHALAGNTYMKTRRVGFTSFHNKALAKGINTWLGNPNAYRQIHVPTAVKQQGFNRTVAQIRQIIKDSFANGYPVVVDEQEARGGYHPNGHNNATFSHIMVVTGYNPQTDAFRLQDPGAGMWSRAAKSFWYPSLSQFVKRHLSREIERDGRRHIGIYHH</sequence>
<dbReference type="Proteomes" id="UP000176288">
    <property type="component" value="Chromosome"/>
</dbReference>
<dbReference type="Pfam" id="PF00395">
    <property type="entry name" value="SLH"/>
    <property type="match status" value="3"/>
</dbReference>
<protein>
    <recommendedName>
        <fullName evidence="3">SLH domain-containing protein</fullName>
    </recommendedName>
</protein>
<accession>A0A1D9ML77</accession>
<dbReference type="InterPro" id="IPR051465">
    <property type="entry name" value="Cell_Envelope_Struct_Comp"/>
</dbReference>
<dbReference type="OrthoDB" id="9764271at2"/>
<feature type="region of interest" description="Disordered" evidence="1">
    <location>
        <begin position="47"/>
        <end position="69"/>
    </location>
</feature>
<feature type="domain" description="SLH" evidence="3">
    <location>
        <begin position="206"/>
        <end position="269"/>
    </location>
</feature>
<gene>
    <name evidence="4" type="ORF">BK816_06135</name>
</gene>
<dbReference type="InterPro" id="IPR013207">
    <property type="entry name" value="LGFP"/>
</dbReference>
<feature type="signal peptide" evidence="2">
    <location>
        <begin position="1"/>
        <end position="26"/>
    </location>
</feature>
<dbReference type="PANTHER" id="PTHR43308:SF5">
    <property type="entry name" value="S-LAYER PROTEIN _ PEPTIDOGLYCAN ENDO-BETA-N-ACETYLGLUCOSAMINIDASE"/>
    <property type="match status" value="1"/>
</dbReference>
<name>A0A1D9ML77_9ACTO</name>
<evidence type="ECO:0000313" key="5">
    <source>
        <dbReference type="Proteomes" id="UP000176288"/>
    </source>
</evidence>
<keyword evidence="5" id="KW-1185">Reference proteome</keyword>
<keyword evidence="2" id="KW-0732">Signal</keyword>
<dbReference type="Pfam" id="PF08310">
    <property type="entry name" value="LGFP"/>
    <property type="match status" value="1"/>
</dbReference>
<feature type="compositionally biased region" description="Polar residues" evidence="1">
    <location>
        <begin position="51"/>
        <end position="60"/>
    </location>
</feature>
<dbReference type="AlphaFoldDB" id="A0A1D9ML77"/>
<evidence type="ECO:0000313" key="4">
    <source>
        <dbReference type="EMBL" id="AOZ72923.1"/>
    </source>
</evidence>